<protein>
    <submittedName>
        <fullName evidence="1">Uncharacterized protein</fullName>
    </submittedName>
</protein>
<evidence type="ECO:0000313" key="2">
    <source>
        <dbReference type="Proteomes" id="UP000254621"/>
    </source>
</evidence>
<evidence type="ECO:0000313" key="1">
    <source>
        <dbReference type="EMBL" id="SUP61218.1"/>
    </source>
</evidence>
<dbReference type="Gene3D" id="3.40.50.10960">
    <property type="match status" value="1"/>
</dbReference>
<dbReference type="Proteomes" id="UP000254621">
    <property type="component" value="Unassembled WGS sequence"/>
</dbReference>
<proteinExistence type="predicted"/>
<dbReference type="EMBL" id="UHIV01000006">
    <property type="protein sequence ID" value="SUP61218.1"/>
    <property type="molecule type" value="Genomic_DNA"/>
</dbReference>
<dbReference type="AlphaFoldDB" id="A0A380P8K5"/>
<reference evidence="1 2" key="1">
    <citation type="submission" date="2018-06" db="EMBL/GenBank/DDBJ databases">
        <authorList>
            <consortium name="Pathogen Informatics"/>
            <person name="Doyle S."/>
        </authorList>
    </citation>
    <scope>NUCLEOTIDE SEQUENCE [LARGE SCALE GENOMIC DNA]</scope>
    <source>
        <strain evidence="1 2">NCTC13645</strain>
    </source>
</reference>
<organism evidence="1 2">
    <name type="scientific">Weissella viridescens</name>
    <name type="common">Lactobacillus viridescens</name>
    <dbReference type="NCBI Taxonomy" id="1629"/>
    <lineage>
        <taxon>Bacteria</taxon>
        <taxon>Bacillati</taxon>
        <taxon>Bacillota</taxon>
        <taxon>Bacilli</taxon>
        <taxon>Lactobacillales</taxon>
        <taxon>Lactobacillaceae</taxon>
        <taxon>Weissella</taxon>
    </lineage>
</organism>
<name>A0A380P8K5_WEIVI</name>
<gene>
    <name evidence="1" type="ORF">NCTC13645_02351</name>
</gene>
<accession>A0A380P8K5</accession>
<sequence>MLFMNDGNEVLINASDVAEKLKYYPSIAAQVKANQKSVGNKKTIIDLQVGAYGYQQDF</sequence>